<dbReference type="GO" id="GO:0005829">
    <property type="term" value="C:cytosol"/>
    <property type="evidence" value="ECO:0007669"/>
    <property type="project" value="TreeGrafter"/>
</dbReference>
<dbReference type="Pfam" id="PF00488">
    <property type="entry name" value="MutS_V"/>
    <property type="match status" value="1"/>
</dbReference>
<feature type="transmembrane region" description="Helical" evidence="4">
    <location>
        <begin position="46"/>
        <end position="67"/>
    </location>
</feature>
<comment type="caution">
    <text evidence="6">The sequence shown here is derived from an EMBL/GenBank/DDBJ whole genome shotgun (WGS) entry which is preliminary data.</text>
</comment>
<dbReference type="GO" id="GO:0005524">
    <property type="term" value="F:ATP binding"/>
    <property type="evidence" value="ECO:0007669"/>
    <property type="project" value="UniProtKB-KW"/>
</dbReference>
<feature type="transmembrane region" description="Helical" evidence="4">
    <location>
        <begin position="264"/>
        <end position="282"/>
    </location>
</feature>
<dbReference type="SMART" id="SM00534">
    <property type="entry name" value="MUTSac"/>
    <property type="match status" value="1"/>
</dbReference>
<keyword evidence="3" id="KW-0238">DNA-binding</keyword>
<dbReference type="Proteomes" id="UP000010433">
    <property type="component" value="Unassembled WGS sequence"/>
</dbReference>
<dbReference type="InterPro" id="IPR027417">
    <property type="entry name" value="P-loop_NTPase"/>
</dbReference>
<feature type="domain" description="DNA mismatch repair proteins mutS family" evidence="5">
    <location>
        <begin position="444"/>
        <end position="618"/>
    </location>
</feature>
<proteinExistence type="predicted"/>
<dbReference type="SUPFAM" id="SSF52540">
    <property type="entry name" value="P-loop containing nucleoside triphosphate hydrolases"/>
    <property type="match status" value="1"/>
</dbReference>
<accession>L1NCM0</accession>
<dbReference type="EMBL" id="AMEP01000079">
    <property type="protein sequence ID" value="EKY01030.1"/>
    <property type="molecule type" value="Genomic_DNA"/>
</dbReference>
<keyword evidence="4" id="KW-0812">Transmembrane</keyword>
<feature type="transmembrane region" description="Helical" evidence="4">
    <location>
        <begin position="238"/>
        <end position="258"/>
    </location>
</feature>
<protein>
    <submittedName>
        <fullName evidence="6">MutS domain V protein</fullName>
    </submittedName>
</protein>
<sequence length="620" mass="70390">MKDLTNAACLAVYYVSLYPMELKLFYASRVKALSADIAILKQRNRFFVAAEIISFLAAIGCVVLFTLVNNGSWLLWMAAGCFVGYMIVRRFDVKNDQHIDQLERLRQTYHNEVYYQENDFSCFKTGNEYADAHHEYACDLDLFGVGSLFNRLNRTVSRGGSDRLAAELKSLSAETDHTKAEIELKRRSIDELAEMETFRMAFLSEGKSVADGIDTTHILQALTAAKHIRVPSFAAQTWAFILAWASVIGVWTALFLAVFTPFDAGIAVWWSIINFFAVFIVCSKSLRAIGKCVGLLHNELKAYVRLIRLLANSTFREDLNRNICSDLKAAATSFNRLEKILDSLDRRSNVLGLMFTNALLLSDFFLVRKFLKWQHSYMEKIEYWIDCVSRMDANLSMATFKYNHPEAVPAEIVESNDVIYTAEGLYHPFLGQKAVRNNFIIEDGKYYIITGANMAGKSTFLRSVGVNYVLAMTGMPVFAEHLHVSCFQLFSSMRTNDDLTHGISYFNAELLRLEQLIAFCKSRRKTLIILDEILKGTNSLDKLNGSRLFLETVSRLSVSGIIATHDLELSKLEDAQGNRFINYCFEIELDNEVTYTYKIARGVAQNQNATFLLKNILQNI</sequence>
<dbReference type="PANTHER" id="PTHR11361:SF99">
    <property type="entry name" value="DNA MISMATCH REPAIR PROTEIN"/>
    <property type="match status" value="1"/>
</dbReference>
<evidence type="ECO:0000256" key="3">
    <source>
        <dbReference type="ARBA" id="ARBA00023125"/>
    </source>
</evidence>
<organism evidence="6 7">
    <name type="scientific">Hoylesella saccharolytica F0055</name>
    <dbReference type="NCBI Taxonomy" id="1127699"/>
    <lineage>
        <taxon>Bacteria</taxon>
        <taxon>Pseudomonadati</taxon>
        <taxon>Bacteroidota</taxon>
        <taxon>Bacteroidia</taxon>
        <taxon>Bacteroidales</taxon>
        <taxon>Prevotellaceae</taxon>
        <taxon>Hoylesella</taxon>
    </lineage>
</organism>
<evidence type="ECO:0000256" key="4">
    <source>
        <dbReference type="SAM" id="Phobius"/>
    </source>
</evidence>
<dbReference type="GO" id="GO:0030983">
    <property type="term" value="F:mismatched DNA binding"/>
    <property type="evidence" value="ECO:0007669"/>
    <property type="project" value="InterPro"/>
</dbReference>
<dbReference type="GO" id="GO:0140664">
    <property type="term" value="F:ATP-dependent DNA damage sensor activity"/>
    <property type="evidence" value="ECO:0007669"/>
    <property type="project" value="InterPro"/>
</dbReference>
<dbReference type="Gene3D" id="3.40.50.300">
    <property type="entry name" value="P-loop containing nucleotide triphosphate hydrolases"/>
    <property type="match status" value="1"/>
</dbReference>
<dbReference type="PANTHER" id="PTHR11361">
    <property type="entry name" value="DNA MISMATCH REPAIR PROTEIN MUTS FAMILY MEMBER"/>
    <property type="match status" value="1"/>
</dbReference>
<evidence type="ECO:0000313" key="6">
    <source>
        <dbReference type="EMBL" id="EKY01030.1"/>
    </source>
</evidence>
<keyword evidence="4" id="KW-1133">Transmembrane helix</keyword>
<evidence type="ECO:0000259" key="5">
    <source>
        <dbReference type="SMART" id="SM00534"/>
    </source>
</evidence>
<keyword evidence="7" id="KW-1185">Reference proteome</keyword>
<dbReference type="HOGENOM" id="CLU_030717_0_0_10"/>
<dbReference type="AlphaFoldDB" id="L1NCM0"/>
<name>L1NCM0_9BACT</name>
<dbReference type="GO" id="GO:0006298">
    <property type="term" value="P:mismatch repair"/>
    <property type="evidence" value="ECO:0007669"/>
    <property type="project" value="InterPro"/>
</dbReference>
<reference evidence="6 7" key="1">
    <citation type="submission" date="2012-05" db="EMBL/GenBank/DDBJ databases">
        <authorList>
            <person name="Weinstock G."/>
            <person name="Sodergren E."/>
            <person name="Lobos E.A."/>
            <person name="Fulton L."/>
            <person name="Fulton R."/>
            <person name="Courtney L."/>
            <person name="Fronick C."/>
            <person name="O'Laughlin M."/>
            <person name="Godfrey J."/>
            <person name="Wilson R.M."/>
            <person name="Miner T."/>
            <person name="Farmer C."/>
            <person name="Delehaunty K."/>
            <person name="Cordes M."/>
            <person name="Minx P."/>
            <person name="Tomlinson C."/>
            <person name="Chen J."/>
            <person name="Wollam A."/>
            <person name="Pepin K.H."/>
            <person name="Bhonagiri V."/>
            <person name="Zhang X."/>
            <person name="Suruliraj S."/>
            <person name="Warren W."/>
            <person name="Mitreva M."/>
            <person name="Mardis E.R."/>
            <person name="Wilson R.K."/>
        </authorList>
    </citation>
    <scope>NUCLEOTIDE SEQUENCE [LARGE SCALE GENOMIC DNA]</scope>
    <source>
        <strain evidence="6 7">F0055</strain>
    </source>
</reference>
<dbReference type="PATRIC" id="fig|1127699.3.peg.1050"/>
<evidence type="ECO:0000256" key="1">
    <source>
        <dbReference type="ARBA" id="ARBA00022741"/>
    </source>
</evidence>
<keyword evidence="1" id="KW-0547">Nucleotide-binding</keyword>
<feature type="transmembrane region" description="Helical" evidence="4">
    <location>
        <begin position="73"/>
        <end position="88"/>
    </location>
</feature>
<keyword evidence="4" id="KW-0472">Membrane</keyword>
<dbReference type="RefSeq" id="WP_009162355.1">
    <property type="nucleotide sequence ID" value="NZ_KB290994.1"/>
</dbReference>
<dbReference type="STRING" id="1127699.HMPREF9151_01140"/>
<dbReference type="InterPro" id="IPR000432">
    <property type="entry name" value="DNA_mismatch_repair_MutS_C"/>
</dbReference>
<gene>
    <name evidence="6" type="ORF">HMPREF9151_01140</name>
</gene>
<evidence type="ECO:0000256" key="2">
    <source>
        <dbReference type="ARBA" id="ARBA00022840"/>
    </source>
</evidence>
<evidence type="ECO:0000313" key="7">
    <source>
        <dbReference type="Proteomes" id="UP000010433"/>
    </source>
</evidence>
<dbReference type="InterPro" id="IPR045076">
    <property type="entry name" value="MutS"/>
</dbReference>
<keyword evidence="2" id="KW-0067">ATP-binding</keyword>
<feature type="transmembrane region" description="Helical" evidence="4">
    <location>
        <begin position="349"/>
        <end position="367"/>
    </location>
</feature>